<dbReference type="Gene3D" id="3.40.50.150">
    <property type="entry name" value="Vaccinia Virus protein VP39"/>
    <property type="match status" value="1"/>
</dbReference>
<dbReference type="InterPro" id="IPR036974">
    <property type="entry name" value="PUA_sf"/>
</dbReference>
<evidence type="ECO:0000259" key="6">
    <source>
        <dbReference type="PROSITE" id="PS51686"/>
    </source>
</evidence>
<dbReference type="GO" id="GO:0003723">
    <property type="term" value="F:RNA binding"/>
    <property type="evidence" value="ECO:0007669"/>
    <property type="project" value="UniProtKB-UniRule"/>
</dbReference>
<proteinExistence type="inferred from homology"/>
<feature type="binding site" evidence="5">
    <location>
        <position position="371"/>
    </location>
    <ligand>
        <name>S-adenosyl-L-methionine</name>
        <dbReference type="ChEBI" id="CHEBI:59789"/>
    </ligand>
</feature>
<dbReference type="PRINTS" id="PR02008">
    <property type="entry name" value="RCMTFAMILY"/>
</dbReference>
<keyword evidence="4 5" id="KW-0694">RNA-binding</keyword>
<dbReference type="InterPro" id="IPR015947">
    <property type="entry name" value="PUA-like_sf"/>
</dbReference>
<dbReference type="OrthoDB" id="260824at2759"/>
<evidence type="ECO:0000256" key="1">
    <source>
        <dbReference type="ARBA" id="ARBA00022603"/>
    </source>
</evidence>
<dbReference type="Gene3D" id="2.30.130.10">
    <property type="entry name" value="PUA domain"/>
    <property type="match status" value="1"/>
</dbReference>
<organism evidence="7 8">
    <name type="scientific">Trypanosoma cruzi marinkellei</name>
    <dbReference type="NCBI Taxonomy" id="85056"/>
    <lineage>
        <taxon>Eukaryota</taxon>
        <taxon>Discoba</taxon>
        <taxon>Euglenozoa</taxon>
        <taxon>Kinetoplastea</taxon>
        <taxon>Metakinetoplastina</taxon>
        <taxon>Trypanosomatida</taxon>
        <taxon>Trypanosomatidae</taxon>
        <taxon>Trypanosoma</taxon>
        <taxon>Schizotrypanum</taxon>
    </lineage>
</organism>
<dbReference type="GO" id="GO:0009383">
    <property type="term" value="F:rRNA (cytosine-C5-)-methyltransferase activity"/>
    <property type="evidence" value="ECO:0007669"/>
    <property type="project" value="TreeGrafter"/>
</dbReference>
<feature type="binding site" evidence="5">
    <location>
        <position position="398"/>
    </location>
    <ligand>
        <name>S-adenosyl-L-methionine</name>
        <dbReference type="ChEBI" id="CHEBI:59789"/>
    </ligand>
</feature>
<feature type="binding site" evidence="5">
    <location>
        <position position="339"/>
    </location>
    <ligand>
        <name>S-adenosyl-L-methionine</name>
        <dbReference type="ChEBI" id="CHEBI:59789"/>
    </ligand>
</feature>
<comment type="caution">
    <text evidence="7">The sequence shown here is derived from an EMBL/GenBank/DDBJ whole genome shotgun (WGS) entry which is preliminary data.</text>
</comment>
<keyword evidence="8" id="KW-1185">Reference proteome</keyword>
<evidence type="ECO:0000256" key="2">
    <source>
        <dbReference type="ARBA" id="ARBA00022679"/>
    </source>
</evidence>
<dbReference type="Proteomes" id="UP000007350">
    <property type="component" value="Unassembled WGS sequence"/>
</dbReference>
<dbReference type="SUPFAM" id="SSF88697">
    <property type="entry name" value="PUA domain-like"/>
    <property type="match status" value="1"/>
</dbReference>
<feature type="binding site" evidence="5">
    <location>
        <begin position="292"/>
        <end position="298"/>
    </location>
    <ligand>
        <name>S-adenosyl-L-methionine</name>
        <dbReference type="ChEBI" id="CHEBI:59789"/>
    </ligand>
</feature>
<sequence length="574" mass="63240">MISLQAFAESAYVYAVPATQDYVQSTVFTPLGFGPSYSSIFAFPPCTTNLRLVGTGRQSLATQAYALTVHFQEDQGFSVKTLHEWGMPYCLSMVPKKKKKNNNKEIETEMEGDGNVMTAVARNLFPRVLEITSPVVVVNVGCAEAVLRGSDVFAPGVVSFVGSFVAGQGVFVGVYLQPANGSTSTGGRTDGKSLFLCVGAGTAMMDRREIIRGRQNGVAVRMNWTPMAQPSKSLLSTMLDAAMDTRLKTGIAETSNFFLQNYSSMVAVDVLVQQFFSINIQRDGPLAFLDACAAPGGKTSLLLSLLHEKAQGLDFYLENNDNKSSDFVFPTTFTLTCCERSKARYTRLVELLELHFGKSIVKQVVRPFCGDVNKLQKTQRDGEVDSRWECEFHGILLDPPCTGMGLRPKLNSHVITPQGIRDSADYQRKLFDSCANMLRRTGTSVLVYSTCTITLDENEANVLWALNKYPFLRLARAKTNETRRLCLLASTNFSNGCRFLLEEEIQTAQRRNELLASQIALTGCGGTEETENPLMILRFMPGLSTMPDEDGVGFFLAVFLCHSHADEFSKHAEP</sequence>
<dbReference type="InterPro" id="IPR049560">
    <property type="entry name" value="MeTrfase_RsmB-F_NOP2_cat"/>
</dbReference>
<dbReference type="PANTHER" id="PTHR22807">
    <property type="entry name" value="NOP2 YEAST -RELATED NOL1/NOP2/FMU SUN DOMAIN-CONTAINING"/>
    <property type="match status" value="1"/>
</dbReference>
<dbReference type="AlphaFoldDB" id="K2MVN8"/>
<evidence type="ECO:0000313" key="8">
    <source>
        <dbReference type="Proteomes" id="UP000007350"/>
    </source>
</evidence>
<dbReference type="GO" id="GO:0000470">
    <property type="term" value="P:maturation of LSU-rRNA"/>
    <property type="evidence" value="ECO:0007669"/>
    <property type="project" value="TreeGrafter"/>
</dbReference>
<dbReference type="InterPro" id="IPR001678">
    <property type="entry name" value="MeTrfase_RsmB-F_NOP2_dom"/>
</dbReference>
<accession>K2MVN8</accession>
<feature type="domain" description="SAM-dependent MTase RsmB/NOP-type" evidence="6">
    <location>
        <begin position="194"/>
        <end position="562"/>
    </location>
</feature>
<dbReference type="GO" id="GO:0005730">
    <property type="term" value="C:nucleolus"/>
    <property type="evidence" value="ECO:0007669"/>
    <property type="project" value="TreeGrafter"/>
</dbReference>
<feature type="active site" description="Nucleophile" evidence="5">
    <location>
        <position position="451"/>
    </location>
</feature>
<dbReference type="GO" id="GO:0070475">
    <property type="term" value="P:rRNA base methylation"/>
    <property type="evidence" value="ECO:0007669"/>
    <property type="project" value="TreeGrafter"/>
</dbReference>
<keyword evidence="3 5" id="KW-0949">S-adenosyl-L-methionine</keyword>
<dbReference type="EMBL" id="AHKC01011035">
    <property type="protein sequence ID" value="EKF31135.1"/>
    <property type="molecule type" value="Genomic_DNA"/>
</dbReference>
<name>K2MVN8_TRYCR</name>
<dbReference type="InterPro" id="IPR029063">
    <property type="entry name" value="SAM-dependent_MTases_sf"/>
</dbReference>
<keyword evidence="1 5" id="KW-0489">Methyltransferase</keyword>
<comment type="similarity">
    <text evidence="5">Belongs to the class I-like SAM-binding methyltransferase superfamily. RsmB/NOP family.</text>
</comment>
<evidence type="ECO:0000256" key="4">
    <source>
        <dbReference type="ARBA" id="ARBA00022884"/>
    </source>
</evidence>
<gene>
    <name evidence="7" type="ORF">MOQ_005035</name>
</gene>
<evidence type="ECO:0000256" key="3">
    <source>
        <dbReference type="ARBA" id="ARBA00022691"/>
    </source>
</evidence>
<dbReference type="PANTHER" id="PTHR22807:SF30">
    <property type="entry name" value="28S RRNA (CYTOSINE(4447)-C(5))-METHYLTRANSFERASE-RELATED"/>
    <property type="match status" value="1"/>
</dbReference>
<evidence type="ECO:0000256" key="5">
    <source>
        <dbReference type="PROSITE-ProRule" id="PRU01023"/>
    </source>
</evidence>
<evidence type="ECO:0000313" key="7">
    <source>
        <dbReference type="EMBL" id="EKF31135.1"/>
    </source>
</evidence>
<dbReference type="SUPFAM" id="SSF53335">
    <property type="entry name" value="S-adenosyl-L-methionine-dependent methyltransferases"/>
    <property type="match status" value="1"/>
</dbReference>
<dbReference type="InterPro" id="IPR023267">
    <property type="entry name" value="RCMT"/>
</dbReference>
<dbReference type="PROSITE" id="PS51686">
    <property type="entry name" value="SAM_MT_RSMB_NOP"/>
    <property type="match status" value="1"/>
</dbReference>
<protein>
    <submittedName>
        <fullName evidence="7">Nucleolar protein, putative</fullName>
    </submittedName>
</protein>
<keyword evidence="2 5" id="KW-0808">Transferase</keyword>
<dbReference type="Pfam" id="PF01189">
    <property type="entry name" value="Methyltr_RsmB-F"/>
    <property type="match status" value="1"/>
</dbReference>
<reference evidence="7 8" key="1">
    <citation type="journal article" date="2012" name="BMC Genomics">
        <title>Comparative genomic analysis of human infective Trypanosoma cruzi lineages with the bat-restricted subspecies T. cruzi marinkellei.</title>
        <authorList>
            <person name="Franzen O."/>
            <person name="Talavera-Lopez C."/>
            <person name="Ochaya S."/>
            <person name="Butler C.E."/>
            <person name="Messenger L.A."/>
            <person name="Lewis M.D."/>
            <person name="Llewellyn M.S."/>
            <person name="Marinkelle C.J."/>
            <person name="Tyler K.M."/>
            <person name="Miles M.A."/>
            <person name="Andersson B."/>
        </authorList>
    </citation>
    <scope>NUCLEOTIDE SEQUENCE [LARGE SCALE GENOMIC DNA]</scope>
    <source>
        <strain evidence="7 8">B7</strain>
    </source>
</reference>
<dbReference type="PROSITE" id="PS50890">
    <property type="entry name" value="PUA"/>
    <property type="match status" value="1"/>
</dbReference>